<dbReference type="Proteomes" id="UP000489600">
    <property type="component" value="Unassembled WGS sequence"/>
</dbReference>
<gene>
    <name evidence="2" type="ORF">ANE_LOCUS21186</name>
</gene>
<organism evidence="2 3">
    <name type="scientific">Arabis nemorensis</name>
    <dbReference type="NCBI Taxonomy" id="586526"/>
    <lineage>
        <taxon>Eukaryota</taxon>
        <taxon>Viridiplantae</taxon>
        <taxon>Streptophyta</taxon>
        <taxon>Embryophyta</taxon>
        <taxon>Tracheophyta</taxon>
        <taxon>Spermatophyta</taxon>
        <taxon>Magnoliopsida</taxon>
        <taxon>eudicotyledons</taxon>
        <taxon>Gunneridae</taxon>
        <taxon>Pentapetalae</taxon>
        <taxon>rosids</taxon>
        <taxon>malvids</taxon>
        <taxon>Brassicales</taxon>
        <taxon>Brassicaceae</taxon>
        <taxon>Arabideae</taxon>
        <taxon>Arabis</taxon>
    </lineage>
</organism>
<feature type="compositionally biased region" description="Basic and acidic residues" evidence="1">
    <location>
        <begin position="1"/>
        <end position="38"/>
    </location>
</feature>
<accession>A0A565CAT0</accession>
<dbReference type="EMBL" id="CABITT030000007">
    <property type="protein sequence ID" value="VVB10742.1"/>
    <property type="molecule type" value="Genomic_DNA"/>
</dbReference>
<reference evidence="2" key="1">
    <citation type="submission" date="2019-07" db="EMBL/GenBank/DDBJ databases">
        <authorList>
            <person name="Dittberner H."/>
        </authorList>
    </citation>
    <scope>NUCLEOTIDE SEQUENCE [LARGE SCALE GENOMIC DNA]</scope>
</reference>
<feature type="region of interest" description="Disordered" evidence="1">
    <location>
        <begin position="1"/>
        <end position="44"/>
    </location>
</feature>
<protein>
    <submittedName>
        <fullName evidence="2">Uncharacterized protein</fullName>
    </submittedName>
</protein>
<name>A0A565CAT0_9BRAS</name>
<comment type="caution">
    <text evidence="2">The sequence shown here is derived from an EMBL/GenBank/DDBJ whole genome shotgun (WGS) entry which is preliminary data.</text>
</comment>
<sequence length="71" mass="8242">MRTVGKRESARKREQRLTTVRQKQDAVGEHRDPVKERNSQLSKQNLKPIAEEENHHPVEQMVLVARMGEGL</sequence>
<evidence type="ECO:0000313" key="2">
    <source>
        <dbReference type="EMBL" id="VVB10742.1"/>
    </source>
</evidence>
<evidence type="ECO:0000256" key="1">
    <source>
        <dbReference type="SAM" id="MobiDB-lite"/>
    </source>
</evidence>
<evidence type="ECO:0000313" key="3">
    <source>
        <dbReference type="Proteomes" id="UP000489600"/>
    </source>
</evidence>
<keyword evidence="3" id="KW-1185">Reference proteome</keyword>
<dbReference type="AlphaFoldDB" id="A0A565CAT0"/>
<proteinExistence type="predicted"/>